<comment type="caution">
    <text evidence="2">The sequence shown here is derived from an EMBL/GenBank/DDBJ whole genome shotgun (WGS) entry which is preliminary data.</text>
</comment>
<dbReference type="EMBL" id="JBAFSM010000064">
    <property type="protein sequence ID" value="MEG3439894.1"/>
    <property type="molecule type" value="Genomic_DNA"/>
</dbReference>
<keyword evidence="3" id="KW-1185">Reference proteome</keyword>
<gene>
    <name evidence="2" type="ORF">V0288_22395</name>
</gene>
<feature type="compositionally biased region" description="Basic and acidic residues" evidence="1">
    <location>
        <begin position="1"/>
        <end position="22"/>
    </location>
</feature>
<evidence type="ECO:0000313" key="3">
    <source>
        <dbReference type="Proteomes" id="UP001328733"/>
    </source>
</evidence>
<dbReference type="AlphaFoldDB" id="A0AAW9QX98"/>
<name>A0AAW9QX98_9CHRO</name>
<protein>
    <recommendedName>
        <fullName evidence="4">TFIIS-type domain-containing protein</fullName>
    </recommendedName>
</protein>
<dbReference type="RefSeq" id="WP_332867366.1">
    <property type="nucleotide sequence ID" value="NZ_JBAFSM010000064.1"/>
</dbReference>
<organism evidence="2 3">
    <name type="scientific">Pannus brasiliensis CCIBt3594</name>
    <dbReference type="NCBI Taxonomy" id="1427578"/>
    <lineage>
        <taxon>Bacteria</taxon>
        <taxon>Bacillati</taxon>
        <taxon>Cyanobacteriota</taxon>
        <taxon>Cyanophyceae</taxon>
        <taxon>Oscillatoriophycideae</taxon>
        <taxon>Chroococcales</taxon>
        <taxon>Microcystaceae</taxon>
        <taxon>Pannus</taxon>
    </lineage>
</organism>
<dbReference type="Gene3D" id="2.20.25.10">
    <property type="match status" value="1"/>
</dbReference>
<feature type="region of interest" description="Disordered" evidence="1">
    <location>
        <begin position="1"/>
        <end position="31"/>
    </location>
</feature>
<evidence type="ECO:0000313" key="2">
    <source>
        <dbReference type="EMBL" id="MEG3439894.1"/>
    </source>
</evidence>
<proteinExistence type="predicted"/>
<evidence type="ECO:0000256" key="1">
    <source>
        <dbReference type="SAM" id="MobiDB-lite"/>
    </source>
</evidence>
<reference evidence="2 3" key="1">
    <citation type="submission" date="2024-01" db="EMBL/GenBank/DDBJ databases">
        <title>Genomic insights into the taxonomy and metabolism of the cyanobacterium Pannus brasiliensis CCIBt3594.</title>
        <authorList>
            <person name="Machado M."/>
            <person name="Botero N.B."/>
            <person name="Andreote A.P.D."/>
            <person name="Feitosa A.M.T."/>
            <person name="Popin R."/>
            <person name="Sivonen K."/>
            <person name="Fiore M.F."/>
        </authorList>
    </citation>
    <scope>NUCLEOTIDE SEQUENCE [LARGE SCALE GENOMIC DNA]</scope>
    <source>
        <strain evidence="2 3">CCIBt3594</strain>
    </source>
</reference>
<sequence length="58" mass="6934">MPRTDERYEDKCPQCESEKIETYEDEESENSGSIGIEYLRCKNCGYEWMEVDENDPPY</sequence>
<dbReference type="Proteomes" id="UP001328733">
    <property type="component" value="Unassembled WGS sequence"/>
</dbReference>
<accession>A0AAW9QX98</accession>
<evidence type="ECO:0008006" key="4">
    <source>
        <dbReference type="Google" id="ProtNLM"/>
    </source>
</evidence>